<reference evidence="2" key="1">
    <citation type="submission" date="2017-04" db="EMBL/GenBank/DDBJ databases">
        <authorList>
            <person name="Varghese N."/>
            <person name="Submissions S."/>
        </authorList>
    </citation>
    <scope>NUCLEOTIDE SEQUENCE [LARGE SCALE GENOMIC DNA]</scope>
    <source>
        <strain evidence="2">USBA 82</strain>
    </source>
</reference>
<dbReference type="EMBL" id="FXBB01000012">
    <property type="protein sequence ID" value="SMG27849.1"/>
    <property type="molecule type" value="Genomic_DNA"/>
</dbReference>
<accession>A0A1X7JJ10</accession>
<sequence>MSHTPGPWYVATKQDCDEEGHCGESVYDRGSGVLAVIDGEPETIATPWLEADAHLIAAATDMLAMLEELRECAYCWCDYEVPLGIVERLDEVIRKARDEE</sequence>
<gene>
    <name evidence="1" type="ORF">SAMN06275492_11276</name>
</gene>
<organism evidence="1 2">
    <name type="scientific">Dethiosulfovibrio salsuginis</name>
    <dbReference type="NCBI Taxonomy" id="561720"/>
    <lineage>
        <taxon>Bacteria</taxon>
        <taxon>Thermotogati</taxon>
        <taxon>Synergistota</taxon>
        <taxon>Synergistia</taxon>
        <taxon>Synergistales</taxon>
        <taxon>Dethiosulfovibrionaceae</taxon>
        <taxon>Dethiosulfovibrio</taxon>
    </lineage>
</organism>
<protein>
    <submittedName>
        <fullName evidence="1">Uncharacterized protein</fullName>
    </submittedName>
</protein>
<evidence type="ECO:0000313" key="1">
    <source>
        <dbReference type="EMBL" id="SMG27849.1"/>
    </source>
</evidence>
<name>A0A1X7JJ10_9BACT</name>
<dbReference type="Proteomes" id="UP000193355">
    <property type="component" value="Unassembled WGS sequence"/>
</dbReference>
<dbReference type="STRING" id="561720.SAMN06275492_11276"/>
<evidence type="ECO:0000313" key="2">
    <source>
        <dbReference type="Proteomes" id="UP000193355"/>
    </source>
</evidence>
<keyword evidence="2" id="KW-1185">Reference proteome</keyword>
<proteinExistence type="predicted"/>
<dbReference type="AlphaFoldDB" id="A0A1X7JJ10"/>